<dbReference type="InterPro" id="IPR043129">
    <property type="entry name" value="ATPase_NBD"/>
</dbReference>
<feature type="domain" description="Hydantoinase A/oxoprolinase" evidence="1">
    <location>
        <begin position="59"/>
        <end position="307"/>
    </location>
</feature>
<evidence type="ECO:0000259" key="1">
    <source>
        <dbReference type="Pfam" id="PF01968"/>
    </source>
</evidence>
<dbReference type="NCBIfam" id="TIGR03123">
    <property type="entry name" value="one_C_unchar_1"/>
    <property type="match status" value="1"/>
</dbReference>
<dbReference type="EMBL" id="CCXY01000094">
    <property type="protein sequence ID" value="CEG11983.1"/>
    <property type="molecule type" value="Genomic_DNA"/>
</dbReference>
<evidence type="ECO:0000313" key="2">
    <source>
        <dbReference type="EMBL" id="CEG11983.1"/>
    </source>
</evidence>
<sequence length="338" mass="38664">MKIIAMDIGGANIKIFHIADALCEYKQYYFPMWKKKNKFMSFLRQLTERANLNADAYIITMTAELCDCFKDRREGVTFILNALKEILDGKIFVFSNHPNQNLNLLDTDDAMRFPYSVASANFMATAKYISKFEKNAIIIDIGSTTTDIIPIKDGKILAHRTDFERLKNDELVYTGVLRTNLISISNKIKFKGKNLKISAEYFANTGDVYRSLGKISENEYTSETSDGKGKSTIECIRRIARTVCCDVSESEIYKIYDASERKSKISKEEVIQIAKYFMAEQIKTINRAIERLEKKYKIKNLLIIGAGKFLYKDLNASPKYGDLSAVKALYFLTKDLQI</sequence>
<dbReference type="Pfam" id="PF01968">
    <property type="entry name" value="Hydantoinase_A"/>
    <property type="match status" value="1"/>
</dbReference>
<dbReference type="SUPFAM" id="SSF53067">
    <property type="entry name" value="Actin-like ATPase domain"/>
    <property type="match status" value="1"/>
</dbReference>
<reference evidence="2" key="1">
    <citation type="submission" date="2014-09" db="EMBL/GenBank/DDBJ databases">
        <authorList>
            <person name="Probst J Alexander"/>
        </authorList>
    </citation>
    <scope>NUCLEOTIDE SEQUENCE</scope>
</reference>
<proteinExistence type="predicted"/>
<dbReference type="InterPro" id="IPR002756">
    <property type="entry name" value="MfnF"/>
</dbReference>
<dbReference type="GO" id="GO:0016787">
    <property type="term" value="F:hydrolase activity"/>
    <property type="evidence" value="ECO:0007669"/>
    <property type="project" value="InterPro"/>
</dbReference>
<dbReference type="AlphaFoldDB" id="A0A098E7J1"/>
<protein>
    <submittedName>
        <fullName evidence="2">H4MPT-linked C1 transfer pathway protein</fullName>
    </submittedName>
</protein>
<gene>
    <name evidence="2" type="ORF">MSIBF_A1830017</name>
</gene>
<organism evidence="2">
    <name type="scientific">groundwater metagenome</name>
    <dbReference type="NCBI Taxonomy" id="717931"/>
    <lineage>
        <taxon>unclassified sequences</taxon>
        <taxon>metagenomes</taxon>
        <taxon>ecological metagenomes</taxon>
    </lineage>
</organism>
<accession>A0A098E7J1</accession>
<dbReference type="Gene3D" id="3.30.420.190">
    <property type="entry name" value="conserved archaeal protein q6m145"/>
    <property type="match status" value="1"/>
</dbReference>
<dbReference type="InterPro" id="IPR002821">
    <property type="entry name" value="Hydantoinase_A"/>
</dbReference>
<dbReference type="Gene3D" id="3.30.420.40">
    <property type="match status" value="1"/>
</dbReference>
<name>A0A098E7J1_9ZZZZ</name>